<reference evidence="1 2" key="1">
    <citation type="submission" date="2018-06" db="EMBL/GenBank/DDBJ databases">
        <title>Complete Genomes of Monosporascus.</title>
        <authorList>
            <person name="Robinson A.J."/>
            <person name="Natvig D.O."/>
        </authorList>
    </citation>
    <scope>NUCLEOTIDE SEQUENCE [LARGE SCALE GENOMIC DNA]</scope>
    <source>
        <strain evidence="1 2">CBS 609.92</strain>
    </source>
</reference>
<protein>
    <recommendedName>
        <fullName evidence="3">C2H2-type domain-containing protein</fullName>
    </recommendedName>
</protein>
<proteinExistence type="predicted"/>
<gene>
    <name evidence="1" type="ORF">DL762_002933</name>
</gene>
<dbReference type="Proteomes" id="UP000294003">
    <property type="component" value="Unassembled WGS sequence"/>
</dbReference>
<evidence type="ECO:0000313" key="1">
    <source>
        <dbReference type="EMBL" id="RYO89984.1"/>
    </source>
</evidence>
<name>A0ABY0HC21_9PEZI</name>
<keyword evidence="2" id="KW-1185">Reference proteome</keyword>
<evidence type="ECO:0000313" key="2">
    <source>
        <dbReference type="Proteomes" id="UP000294003"/>
    </source>
</evidence>
<accession>A0ABY0HC21</accession>
<sequence length="116" mass="12989">MVRVPPAVQDRGMLTPATEGEIKYRCTIPKPNGQPCNTMIKNTKRCISSHRKIHDPNSAYNREAVKFPQPIPCREIKADGTFCNTPLTSKHNMLRHYGSQHGHSGQKATLFGKYGV</sequence>
<dbReference type="EMBL" id="QJNS01000064">
    <property type="protein sequence ID" value="RYO89984.1"/>
    <property type="molecule type" value="Genomic_DNA"/>
</dbReference>
<organism evidence="1 2">
    <name type="scientific">Monosporascus cannonballus</name>
    <dbReference type="NCBI Taxonomy" id="155416"/>
    <lineage>
        <taxon>Eukaryota</taxon>
        <taxon>Fungi</taxon>
        <taxon>Dikarya</taxon>
        <taxon>Ascomycota</taxon>
        <taxon>Pezizomycotina</taxon>
        <taxon>Sordariomycetes</taxon>
        <taxon>Xylariomycetidae</taxon>
        <taxon>Xylariales</taxon>
        <taxon>Xylariales incertae sedis</taxon>
        <taxon>Monosporascus</taxon>
    </lineage>
</organism>
<evidence type="ECO:0008006" key="3">
    <source>
        <dbReference type="Google" id="ProtNLM"/>
    </source>
</evidence>
<comment type="caution">
    <text evidence="1">The sequence shown here is derived from an EMBL/GenBank/DDBJ whole genome shotgun (WGS) entry which is preliminary data.</text>
</comment>